<accession>K8P740</accession>
<dbReference type="HOGENOM" id="CLU_2785689_0_0_5"/>
<organism evidence="1 2">
    <name type="scientific">Afipia broomeae ATCC 49717</name>
    <dbReference type="NCBI Taxonomy" id="883078"/>
    <lineage>
        <taxon>Bacteria</taxon>
        <taxon>Pseudomonadati</taxon>
        <taxon>Pseudomonadota</taxon>
        <taxon>Alphaproteobacteria</taxon>
        <taxon>Hyphomicrobiales</taxon>
        <taxon>Nitrobacteraceae</taxon>
        <taxon>Afipia</taxon>
    </lineage>
</organism>
<dbReference type="Proteomes" id="UP000001096">
    <property type="component" value="Unassembled WGS sequence"/>
</dbReference>
<dbReference type="PATRIC" id="fig|883078.3.peg.2321"/>
<sequence>MSDATDYLMAHARKTILEARRLPPGPPKFWLRHIGSVYHLLAKQGAYTNIEFLEDYRAARKAEDDLRKVTGPYWSNRS</sequence>
<evidence type="ECO:0000313" key="1">
    <source>
        <dbReference type="EMBL" id="EKS38412.1"/>
    </source>
</evidence>
<dbReference type="AlphaFoldDB" id="K8P740"/>
<reference evidence="1 2" key="1">
    <citation type="submission" date="2012-04" db="EMBL/GenBank/DDBJ databases">
        <title>The Genome Sequence of Afipia broomeae ATCC 49717.</title>
        <authorList>
            <consortium name="The Broad Institute Genome Sequencing Platform"/>
            <person name="Earl A."/>
            <person name="Ward D."/>
            <person name="Feldgarden M."/>
            <person name="Gevers D."/>
            <person name="Huys G."/>
            <person name="Walker B."/>
            <person name="Young S.K."/>
            <person name="Zeng Q."/>
            <person name="Gargeya S."/>
            <person name="Fitzgerald M."/>
            <person name="Haas B."/>
            <person name="Abouelleil A."/>
            <person name="Alvarado L."/>
            <person name="Arachchi H.M."/>
            <person name="Berlin A."/>
            <person name="Chapman S.B."/>
            <person name="Goldberg J."/>
            <person name="Griggs A."/>
            <person name="Gujja S."/>
            <person name="Hansen M."/>
            <person name="Howarth C."/>
            <person name="Imamovic A."/>
            <person name="Larimer J."/>
            <person name="McCowen C."/>
            <person name="Montmayeur A."/>
            <person name="Murphy C."/>
            <person name="Neiman D."/>
            <person name="Pearson M."/>
            <person name="Priest M."/>
            <person name="Roberts A."/>
            <person name="Saif S."/>
            <person name="Shea T."/>
            <person name="Sisk P."/>
            <person name="Sykes S."/>
            <person name="Wortman J."/>
            <person name="Nusbaum C."/>
            <person name="Birren B."/>
        </authorList>
    </citation>
    <scope>NUCLEOTIDE SEQUENCE [LARGE SCALE GENOMIC DNA]</scope>
    <source>
        <strain evidence="1 2">ATCC 49717</strain>
    </source>
</reference>
<evidence type="ECO:0000313" key="2">
    <source>
        <dbReference type="Proteomes" id="UP000001096"/>
    </source>
</evidence>
<proteinExistence type="predicted"/>
<name>K8P740_9BRAD</name>
<protein>
    <submittedName>
        <fullName evidence="1">Uncharacterized protein</fullName>
    </submittedName>
</protein>
<keyword evidence="2" id="KW-1185">Reference proteome</keyword>
<comment type="caution">
    <text evidence="1">The sequence shown here is derived from an EMBL/GenBank/DDBJ whole genome shotgun (WGS) entry which is preliminary data.</text>
</comment>
<dbReference type="EMBL" id="AGWX01000003">
    <property type="protein sequence ID" value="EKS38412.1"/>
    <property type="molecule type" value="Genomic_DNA"/>
</dbReference>
<dbReference type="eggNOG" id="ENOG50300T9">
    <property type="taxonomic scope" value="Bacteria"/>
</dbReference>
<gene>
    <name evidence="1" type="ORF">HMPREF9695_02252</name>
</gene>